<feature type="domain" description="F-box" evidence="1">
    <location>
        <begin position="2"/>
        <end position="57"/>
    </location>
</feature>
<evidence type="ECO:0000259" key="1">
    <source>
        <dbReference type="PROSITE" id="PS50181"/>
    </source>
</evidence>
<dbReference type="PROSITE" id="PS50181">
    <property type="entry name" value="FBOX"/>
    <property type="match status" value="1"/>
</dbReference>
<keyword evidence="3" id="KW-1185">Reference proteome</keyword>
<evidence type="ECO:0000313" key="2">
    <source>
        <dbReference type="EMBL" id="EYC42389.1"/>
    </source>
</evidence>
<accession>A0A016WRE5</accession>
<gene>
    <name evidence="2" type="primary">Acey_s0533.g3054</name>
    <name evidence="2" type="ORF">Y032_0533g3054</name>
</gene>
<dbReference type="InterPro" id="IPR001810">
    <property type="entry name" value="F-box_dom"/>
</dbReference>
<organism evidence="2 3">
    <name type="scientific">Ancylostoma ceylanicum</name>
    <dbReference type="NCBI Taxonomy" id="53326"/>
    <lineage>
        <taxon>Eukaryota</taxon>
        <taxon>Metazoa</taxon>
        <taxon>Ecdysozoa</taxon>
        <taxon>Nematoda</taxon>
        <taxon>Chromadorea</taxon>
        <taxon>Rhabditida</taxon>
        <taxon>Rhabditina</taxon>
        <taxon>Rhabditomorpha</taxon>
        <taxon>Strongyloidea</taxon>
        <taxon>Ancylostomatidae</taxon>
        <taxon>Ancylostomatinae</taxon>
        <taxon>Ancylostoma</taxon>
    </lineage>
</organism>
<sequence>MSVGLNDLPLELLVKITDYLSIETCLNLAQVTPRLAAAVARSLRDMNCHIQGYWRERGPKFEVIFERLGDEVLLASNTDLPLSVKDNMGFIFRGEYGAEELIPRRRARSLSIGLTQPKSGADGGDRNGADIDVIILILETTVSICTIVVCAYDELSRIFSIFHSLGHLSISMDIGNFIQDHTRMQGRAKTFSLSFLNKMSYIKMLEWDCEAGVKLDEIPMGCSKICFTNEGNQDLAKITERILEKILNGPHQHPTTELKKKCYYNPLSSSELFALEEDK</sequence>
<dbReference type="EMBL" id="JARK01000133">
    <property type="protein sequence ID" value="EYC42389.1"/>
    <property type="molecule type" value="Genomic_DNA"/>
</dbReference>
<protein>
    <recommendedName>
        <fullName evidence="1">F-box domain-containing protein</fullName>
    </recommendedName>
</protein>
<proteinExistence type="predicted"/>
<dbReference type="AlphaFoldDB" id="A0A016WRE5"/>
<dbReference type="Proteomes" id="UP000024635">
    <property type="component" value="Unassembled WGS sequence"/>
</dbReference>
<name>A0A016WRE5_9BILA</name>
<reference evidence="3" key="1">
    <citation type="journal article" date="2015" name="Nat. Genet.">
        <title>The genome and transcriptome of the zoonotic hookworm Ancylostoma ceylanicum identify infection-specific gene families.</title>
        <authorList>
            <person name="Schwarz E.M."/>
            <person name="Hu Y."/>
            <person name="Antoshechkin I."/>
            <person name="Miller M.M."/>
            <person name="Sternberg P.W."/>
            <person name="Aroian R.V."/>
        </authorList>
    </citation>
    <scope>NUCLEOTIDE SEQUENCE</scope>
    <source>
        <strain evidence="3">HY135</strain>
    </source>
</reference>
<dbReference type="OrthoDB" id="5864277at2759"/>
<evidence type="ECO:0000313" key="3">
    <source>
        <dbReference type="Proteomes" id="UP000024635"/>
    </source>
</evidence>
<comment type="caution">
    <text evidence="2">The sequence shown here is derived from an EMBL/GenBank/DDBJ whole genome shotgun (WGS) entry which is preliminary data.</text>
</comment>